<dbReference type="STRING" id="208439.AJAP_06090"/>
<dbReference type="SUPFAM" id="SSF46955">
    <property type="entry name" value="Putative DNA-binding domain"/>
    <property type="match status" value="1"/>
</dbReference>
<protein>
    <recommendedName>
        <fullName evidence="2">HTH merR-type domain-containing protein</fullName>
    </recommendedName>
</protein>
<dbReference type="PROSITE" id="PS50937">
    <property type="entry name" value="HTH_MERR_2"/>
    <property type="match status" value="1"/>
</dbReference>
<gene>
    <name evidence="3" type="ORF">AJAP_06090</name>
</gene>
<reference evidence="3 4" key="1">
    <citation type="journal article" date="2014" name="J. Biotechnol.">
        <title>Complete genome sequence of the actinobacterium Amycolatopsis japonica MG417-CF17(T) (=DSM 44213T) producing (S,S)-N,N'-ethylenediaminedisuccinic acid.</title>
        <authorList>
            <person name="Stegmann E."/>
            <person name="Albersmeier A."/>
            <person name="Spohn M."/>
            <person name="Gert H."/>
            <person name="Weber T."/>
            <person name="Wohlleben W."/>
            <person name="Kalinowski J."/>
            <person name="Ruckert C."/>
        </authorList>
    </citation>
    <scope>NUCLEOTIDE SEQUENCE [LARGE SCALE GENOMIC DNA]</scope>
    <source>
        <strain evidence="4">MG417-CF17 (DSM 44213)</strain>
    </source>
</reference>
<dbReference type="Pfam" id="PF13411">
    <property type="entry name" value="MerR_1"/>
    <property type="match status" value="1"/>
</dbReference>
<dbReference type="eggNOG" id="COG0789">
    <property type="taxonomic scope" value="Bacteria"/>
</dbReference>
<sequence length="124" mass="14118">MLIGELSRRTGVSQRLLRYYEEQGLLVSRRDSNCYRTFDEDAVTTVRQIRALLAAGLSTHVIAKMLPCANGELPELDMCPTVVAEIRRELAEMNDRIDTLRQRRGTLAGYLTVVHPCPRPHPQR</sequence>
<dbReference type="GO" id="GO:0003700">
    <property type="term" value="F:DNA-binding transcription factor activity"/>
    <property type="evidence" value="ECO:0007669"/>
    <property type="project" value="InterPro"/>
</dbReference>
<dbReference type="KEGG" id="aja:AJAP_06090"/>
<accession>A0A075UP46</accession>
<dbReference type="EMBL" id="CP008953">
    <property type="protein sequence ID" value="AIG74136.1"/>
    <property type="molecule type" value="Genomic_DNA"/>
</dbReference>
<organism evidence="3 4">
    <name type="scientific">Amycolatopsis japonica</name>
    <dbReference type="NCBI Taxonomy" id="208439"/>
    <lineage>
        <taxon>Bacteria</taxon>
        <taxon>Bacillati</taxon>
        <taxon>Actinomycetota</taxon>
        <taxon>Actinomycetes</taxon>
        <taxon>Pseudonocardiales</taxon>
        <taxon>Pseudonocardiaceae</taxon>
        <taxon>Amycolatopsis</taxon>
        <taxon>Amycolatopsis japonica group</taxon>
    </lineage>
</organism>
<feature type="domain" description="HTH merR-type" evidence="2">
    <location>
        <begin position="1"/>
        <end position="68"/>
    </location>
</feature>
<dbReference type="PRINTS" id="PR00040">
    <property type="entry name" value="HTHMERR"/>
</dbReference>
<proteinExistence type="predicted"/>
<dbReference type="Proteomes" id="UP000028492">
    <property type="component" value="Chromosome"/>
</dbReference>
<evidence type="ECO:0000259" key="2">
    <source>
        <dbReference type="PROSITE" id="PS50937"/>
    </source>
</evidence>
<dbReference type="InterPro" id="IPR047057">
    <property type="entry name" value="MerR_fam"/>
</dbReference>
<dbReference type="RefSeq" id="WP_051972357.1">
    <property type="nucleotide sequence ID" value="NZ_CP008953.1"/>
</dbReference>
<dbReference type="CDD" id="cd01282">
    <property type="entry name" value="HTH_MerR-like_sg3"/>
    <property type="match status" value="1"/>
</dbReference>
<dbReference type="SMART" id="SM00422">
    <property type="entry name" value="HTH_MERR"/>
    <property type="match status" value="1"/>
</dbReference>
<dbReference type="Gene3D" id="1.10.1660.10">
    <property type="match status" value="1"/>
</dbReference>
<keyword evidence="1" id="KW-0238">DNA-binding</keyword>
<dbReference type="PROSITE" id="PS00552">
    <property type="entry name" value="HTH_MERR_1"/>
    <property type="match status" value="1"/>
</dbReference>
<evidence type="ECO:0000313" key="4">
    <source>
        <dbReference type="Proteomes" id="UP000028492"/>
    </source>
</evidence>
<evidence type="ECO:0000256" key="1">
    <source>
        <dbReference type="ARBA" id="ARBA00023125"/>
    </source>
</evidence>
<dbReference type="InterPro" id="IPR000551">
    <property type="entry name" value="MerR-type_HTH_dom"/>
</dbReference>
<dbReference type="PANTHER" id="PTHR30204:SF97">
    <property type="entry name" value="MERR FAMILY REGULATORY PROTEIN"/>
    <property type="match status" value="1"/>
</dbReference>
<dbReference type="AlphaFoldDB" id="A0A075UP46"/>
<dbReference type="HOGENOM" id="CLU_060077_4_3_11"/>
<dbReference type="InterPro" id="IPR009061">
    <property type="entry name" value="DNA-bd_dom_put_sf"/>
</dbReference>
<dbReference type="GO" id="GO:0003677">
    <property type="term" value="F:DNA binding"/>
    <property type="evidence" value="ECO:0007669"/>
    <property type="project" value="UniProtKB-KW"/>
</dbReference>
<dbReference type="PANTHER" id="PTHR30204">
    <property type="entry name" value="REDOX-CYCLING DRUG-SENSING TRANSCRIPTIONAL ACTIVATOR SOXR"/>
    <property type="match status" value="1"/>
</dbReference>
<name>A0A075UP46_9PSEU</name>
<keyword evidence="4" id="KW-1185">Reference proteome</keyword>
<evidence type="ECO:0000313" key="3">
    <source>
        <dbReference type="EMBL" id="AIG74136.1"/>
    </source>
</evidence>